<sequence length="372" mass="41552">MMESKWKKVENLSGMANSQRLAKTDSRNYLQDESHQLQLVKAFLQESELTEEAQGDESRANEVIPSNWYADGECPMPTKNMHKAAKENAIYKMSWKQHVCLSSHDSYEKALERKDKYAVSGSAGVFLSSCGRSLRSEGSKRIKQQKNATLPPNTNAAGPIIQPSLATASKSRRPITPSSDEDSDSGLENSEVSAAIKAGPITMPLHPPVNGENFLATRGSSNSQAANNEDADFLIMPPTSQIEPVHQFSNKLLYCSVQRHEQRDPEQRSPFQKFVVRMTAAKNVEDTIRRLWKEVMSNELMRLYTWSGTSKPNSGKQKGLAVTGSRFMSAVIETVKYGEFEKTTIPKIEQTSKIYIRKAVDRLKSSSIAQQE</sequence>
<reference evidence="2 3" key="1">
    <citation type="journal article" date="2023" name="Nucleic Acids Res.">
        <title>The hologenome of Daphnia magna reveals possible DNA methylation and microbiome-mediated evolution of the host genome.</title>
        <authorList>
            <person name="Chaturvedi A."/>
            <person name="Li X."/>
            <person name="Dhandapani V."/>
            <person name="Marshall H."/>
            <person name="Kissane S."/>
            <person name="Cuenca-Cambronero M."/>
            <person name="Asole G."/>
            <person name="Calvet F."/>
            <person name="Ruiz-Romero M."/>
            <person name="Marangio P."/>
            <person name="Guigo R."/>
            <person name="Rago D."/>
            <person name="Mirbahai L."/>
            <person name="Eastwood N."/>
            <person name="Colbourne J.K."/>
            <person name="Zhou J."/>
            <person name="Mallon E."/>
            <person name="Orsini L."/>
        </authorList>
    </citation>
    <scope>NUCLEOTIDE SEQUENCE [LARGE SCALE GENOMIC DNA]</scope>
    <source>
        <strain evidence="2">LRV0_1</strain>
    </source>
</reference>
<evidence type="ECO:0000313" key="3">
    <source>
        <dbReference type="Proteomes" id="UP001234178"/>
    </source>
</evidence>
<evidence type="ECO:0008006" key="4">
    <source>
        <dbReference type="Google" id="ProtNLM"/>
    </source>
</evidence>
<feature type="region of interest" description="Disordered" evidence="1">
    <location>
        <begin position="137"/>
        <end position="189"/>
    </location>
</feature>
<gene>
    <name evidence="2" type="ORF">OUZ56_021913</name>
</gene>
<comment type="caution">
    <text evidence="2">The sequence shown here is derived from an EMBL/GenBank/DDBJ whole genome shotgun (WGS) entry which is preliminary data.</text>
</comment>
<proteinExistence type="predicted"/>
<dbReference type="EMBL" id="JAOYFB010000039">
    <property type="protein sequence ID" value="KAK4028894.1"/>
    <property type="molecule type" value="Genomic_DNA"/>
</dbReference>
<organism evidence="2 3">
    <name type="scientific">Daphnia magna</name>
    <dbReference type="NCBI Taxonomy" id="35525"/>
    <lineage>
        <taxon>Eukaryota</taxon>
        <taxon>Metazoa</taxon>
        <taxon>Ecdysozoa</taxon>
        <taxon>Arthropoda</taxon>
        <taxon>Crustacea</taxon>
        <taxon>Branchiopoda</taxon>
        <taxon>Diplostraca</taxon>
        <taxon>Cladocera</taxon>
        <taxon>Anomopoda</taxon>
        <taxon>Daphniidae</taxon>
        <taxon>Daphnia</taxon>
    </lineage>
</organism>
<dbReference type="Proteomes" id="UP001234178">
    <property type="component" value="Unassembled WGS sequence"/>
</dbReference>
<evidence type="ECO:0000313" key="2">
    <source>
        <dbReference type="EMBL" id="KAK4028894.1"/>
    </source>
</evidence>
<feature type="region of interest" description="Disordered" evidence="1">
    <location>
        <begin position="1"/>
        <end position="28"/>
    </location>
</feature>
<evidence type="ECO:0000256" key="1">
    <source>
        <dbReference type="SAM" id="MobiDB-lite"/>
    </source>
</evidence>
<feature type="compositionally biased region" description="Polar residues" evidence="1">
    <location>
        <begin position="145"/>
        <end position="156"/>
    </location>
</feature>
<accession>A0ABR0AUU0</accession>
<protein>
    <recommendedName>
        <fullName evidence="4">DUF4806 domain-containing protein</fullName>
    </recommendedName>
</protein>
<name>A0ABR0AUU0_9CRUS</name>
<feature type="compositionally biased region" description="Basic and acidic residues" evidence="1">
    <location>
        <begin position="1"/>
        <end position="10"/>
    </location>
</feature>
<keyword evidence="3" id="KW-1185">Reference proteome</keyword>